<keyword evidence="10" id="KW-1185">Reference proteome</keyword>
<accession>A0ABS0BZ99</accession>
<keyword evidence="6" id="KW-0067">ATP-binding</keyword>
<feature type="transmembrane region" description="Helical" evidence="7">
    <location>
        <begin position="116"/>
        <end position="134"/>
    </location>
</feature>
<feature type="transmembrane region" description="Helical" evidence="7">
    <location>
        <begin position="141"/>
        <end position="160"/>
    </location>
</feature>
<feature type="domain" description="Histidine kinase" evidence="8">
    <location>
        <begin position="230"/>
        <end position="443"/>
    </location>
</feature>
<feature type="transmembrane region" description="Helical" evidence="7">
    <location>
        <begin position="172"/>
        <end position="195"/>
    </location>
</feature>
<feature type="transmembrane region" description="Helical" evidence="7">
    <location>
        <begin position="25"/>
        <end position="46"/>
    </location>
</feature>
<evidence type="ECO:0000313" key="10">
    <source>
        <dbReference type="Proteomes" id="UP001193680"/>
    </source>
</evidence>
<evidence type="ECO:0000256" key="1">
    <source>
        <dbReference type="ARBA" id="ARBA00000085"/>
    </source>
</evidence>
<comment type="caution">
    <text evidence="9">The sequence shown here is derived from an EMBL/GenBank/DDBJ whole genome shotgun (WGS) entry which is preliminary data.</text>
</comment>
<dbReference type="EMBL" id="JACBGI020000046">
    <property type="protein sequence ID" value="MBF6059118.1"/>
    <property type="molecule type" value="Genomic_DNA"/>
</dbReference>
<keyword evidence="3" id="KW-0808">Transferase</keyword>
<gene>
    <name evidence="9" type="ORF">H8792_012275</name>
</gene>
<dbReference type="SUPFAM" id="SSF47384">
    <property type="entry name" value="Homodimeric domain of signal transducing histidine kinase"/>
    <property type="match status" value="1"/>
</dbReference>
<dbReference type="Gene3D" id="3.30.565.10">
    <property type="entry name" value="Histidine kinase-like ATPase, C-terminal domain"/>
    <property type="match status" value="1"/>
</dbReference>
<evidence type="ECO:0000256" key="2">
    <source>
        <dbReference type="ARBA" id="ARBA00012438"/>
    </source>
</evidence>
<comment type="catalytic activity">
    <reaction evidence="1">
        <text>ATP + protein L-histidine = ADP + protein N-phospho-L-histidine.</text>
        <dbReference type="EC" id="2.7.13.3"/>
    </reaction>
</comment>
<evidence type="ECO:0000256" key="5">
    <source>
        <dbReference type="ARBA" id="ARBA00022777"/>
    </source>
</evidence>
<dbReference type="Proteomes" id="UP001193680">
    <property type="component" value="Unassembled WGS sequence"/>
</dbReference>
<reference evidence="9 10" key="1">
    <citation type="submission" date="2020-06" db="EMBL/GenBank/DDBJ databases">
        <authorList>
            <person name="Scott K."/>
        </authorList>
    </citation>
    <scope>NUCLEOTIDE SEQUENCE [LARGE SCALE GENOMIC DNA]</scope>
    <source>
        <strain evidence="9 10">HH1</strain>
    </source>
</reference>
<dbReference type="InterPro" id="IPR036097">
    <property type="entry name" value="HisK_dim/P_sf"/>
</dbReference>
<dbReference type="PROSITE" id="PS50109">
    <property type="entry name" value="HIS_KIN"/>
    <property type="match status" value="1"/>
</dbReference>
<evidence type="ECO:0000313" key="9">
    <source>
        <dbReference type="EMBL" id="MBF6059118.1"/>
    </source>
</evidence>
<dbReference type="Gene3D" id="1.10.287.130">
    <property type="match status" value="1"/>
</dbReference>
<dbReference type="InterPro" id="IPR036890">
    <property type="entry name" value="HATPase_C_sf"/>
</dbReference>
<proteinExistence type="predicted"/>
<feature type="transmembrane region" description="Helical" evidence="7">
    <location>
        <begin position="88"/>
        <end position="110"/>
    </location>
</feature>
<dbReference type="PANTHER" id="PTHR44936">
    <property type="entry name" value="SENSOR PROTEIN CREC"/>
    <property type="match status" value="1"/>
</dbReference>
<dbReference type="InterPro" id="IPR005467">
    <property type="entry name" value="His_kinase_dom"/>
</dbReference>
<dbReference type="RefSeq" id="WP_185979280.1">
    <property type="nucleotide sequence ID" value="NZ_JACBGI020000046.1"/>
</dbReference>
<evidence type="ECO:0000256" key="3">
    <source>
        <dbReference type="ARBA" id="ARBA00022679"/>
    </source>
</evidence>
<dbReference type="SMART" id="SM00387">
    <property type="entry name" value="HATPase_c"/>
    <property type="match status" value="1"/>
</dbReference>
<dbReference type="SUPFAM" id="SSF55874">
    <property type="entry name" value="ATPase domain of HSP90 chaperone/DNA topoisomerase II/histidine kinase"/>
    <property type="match status" value="1"/>
</dbReference>
<keyword evidence="4" id="KW-0547">Nucleotide-binding</keyword>
<dbReference type="InterPro" id="IPR003594">
    <property type="entry name" value="HATPase_dom"/>
</dbReference>
<keyword evidence="5 9" id="KW-0418">Kinase</keyword>
<dbReference type="PANTHER" id="PTHR44936:SF10">
    <property type="entry name" value="SENSOR PROTEIN RSTB"/>
    <property type="match status" value="1"/>
</dbReference>
<feature type="transmembrane region" description="Helical" evidence="7">
    <location>
        <begin position="52"/>
        <end position="76"/>
    </location>
</feature>
<name>A0ABS0BZ99_9GAMM</name>
<protein>
    <recommendedName>
        <fullName evidence="2">histidine kinase</fullName>
        <ecNumber evidence="2">2.7.13.3</ecNumber>
    </recommendedName>
</protein>
<organism evidence="9 10">
    <name type="scientific">Thiomicrorhabdus heinhorstiae</name>
    <dbReference type="NCBI Taxonomy" id="2748010"/>
    <lineage>
        <taxon>Bacteria</taxon>
        <taxon>Pseudomonadati</taxon>
        <taxon>Pseudomonadota</taxon>
        <taxon>Gammaproteobacteria</taxon>
        <taxon>Thiotrichales</taxon>
        <taxon>Piscirickettsiaceae</taxon>
        <taxon>Thiomicrorhabdus</taxon>
    </lineage>
</organism>
<keyword evidence="7" id="KW-0812">Transmembrane</keyword>
<evidence type="ECO:0000256" key="4">
    <source>
        <dbReference type="ARBA" id="ARBA00022741"/>
    </source>
</evidence>
<dbReference type="InterPro" id="IPR050980">
    <property type="entry name" value="2C_sensor_his_kinase"/>
</dbReference>
<keyword evidence="7" id="KW-1133">Transmembrane helix</keyword>
<dbReference type="EC" id="2.7.13.3" evidence="2"/>
<evidence type="ECO:0000256" key="7">
    <source>
        <dbReference type="SAM" id="Phobius"/>
    </source>
</evidence>
<evidence type="ECO:0000256" key="6">
    <source>
        <dbReference type="ARBA" id="ARBA00022840"/>
    </source>
</evidence>
<evidence type="ECO:0000259" key="8">
    <source>
        <dbReference type="PROSITE" id="PS50109"/>
    </source>
</evidence>
<reference evidence="9 10" key="2">
    <citation type="submission" date="2020-11" db="EMBL/GenBank/DDBJ databases">
        <title>Sulfur oxidizing isolate from Hospital Hole Sinkhole.</title>
        <authorList>
            <person name="Scott K.M."/>
        </authorList>
    </citation>
    <scope>NUCLEOTIDE SEQUENCE [LARGE SCALE GENOMIC DNA]</scope>
    <source>
        <strain evidence="9 10">HH1</strain>
    </source>
</reference>
<keyword evidence="7" id="KW-0472">Membrane</keyword>
<sequence length="452" mass="51654">MDSQPLPTFTENTTASKQIPTELKYYISLLSFLSILWLVTLTWFYLNLKMHFSLPVVSLWLGLMLLTLGISHIWAYRRKNRSRQQNPIAFNRLWFGLLTWIMLLNTGLLYETGGTINPLVHLLLLPLALGMLILSPRFFMSLAMVSAALYLLLSSYYVPIMSMKVNSLQAFFAWHLHGSMLVFMLLVLFLALFILPLKHRLEKQKAILEHHRNLALQNEYLLSVAGLASASAHQLSTPLNTLSLIEELLKNEVDSEAGRDYLNIFSEQLQVCNKALQTLRNRADYTHHAKQRSILLSEFLSDLNQEFALIQPQSSLQIHIDPQLQPTESFELKVDESFKLALMNLLDNAARYSPDFIGIAWSRNDNVLQITIQDHGGGVEETQLNELGQQPCNECHGLGMGVFLSRMIIQRMNGHLNFRNRTFNDADKNETGLEVEILLPVHRLNLKEIADE</sequence>
<dbReference type="GO" id="GO:0016301">
    <property type="term" value="F:kinase activity"/>
    <property type="evidence" value="ECO:0007669"/>
    <property type="project" value="UniProtKB-KW"/>
</dbReference>
<dbReference type="Pfam" id="PF02518">
    <property type="entry name" value="HATPase_c"/>
    <property type="match status" value="1"/>
</dbReference>